<comment type="caution">
    <text evidence="1">The sequence shown here is derived from an EMBL/GenBank/DDBJ whole genome shotgun (WGS) entry which is preliminary data.</text>
</comment>
<protein>
    <submittedName>
        <fullName evidence="1">Pantoate--beta-alanine ligase</fullName>
    </submittedName>
</protein>
<accession>A0ACC0HIW0</accession>
<dbReference type="EMBL" id="CM045761">
    <property type="protein sequence ID" value="KAI8012817.1"/>
    <property type="molecule type" value="Genomic_DNA"/>
</dbReference>
<sequence length="120" mass="13575">MVRDLDFAIELNGFEIVRDDDGLAMSSCNAYLSPEEREKALSINQSLSKAKSVAEKDRLVNCRELKNSVIQAIHEAGGRIDYVEIVDQESLEAVEERHCCVLCCCLVWKVRLIDNMEINV</sequence>
<dbReference type="Proteomes" id="UP001060215">
    <property type="component" value="Chromosome 4"/>
</dbReference>
<name>A0ACC0HIW0_9ERIC</name>
<evidence type="ECO:0000313" key="2">
    <source>
        <dbReference type="Proteomes" id="UP001060215"/>
    </source>
</evidence>
<organism evidence="1 2">
    <name type="scientific">Camellia lanceoleosa</name>
    <dbReference type="NCBI Taxonomy" id="1840588"/>
    <lineage>
        <taxon>Eukaryota</taxon>
        <taxon>Viridiplantae</taxon>
        <taxon>Streptophyta</taxon>
        <taxon>Embryophyta</taxon>
        <taxon>Tracheophyta</taxon>
        <taxon>Spermatophyta</taxon>
        <taxon>Magnoliopsida</taxon>
        <taxon>eudicotyledons</taxon>
        <taxon>Gunneridae</taxon>
        <taxon>Pentapetalae</taxon>
        <taxon>asterids</taxon>
        <taxon>Ericales</taxon>
        <taxon>Theaceae</taxon>
        <taxon>Camellia</taxon>
    </lineage>
</organism>
<evidence type="ECO:0000313" key="1">
    <source>
        <dbReference type="EMBL" id="KAI8012817.1"/>
    </source>
</evidence>
<gene>
    <name evidence="1" type="ORF">LOK49_LG05G01754</name>
</gene>
<keyword evidence="2" id="KW-1185">Reference proteome</keyword>
<reference evidence="1 2" key="1">
    <citation type="journal article" date="2022" name="Plant J.">
        <title>Chromosome-level genome of Camellia lanceoleosa provides a valuable resource for understanding genome evolution and self-incompatibility.</title>
        <authorList>
            <person name="Gong W."/>
            <person name="Xiao S."/>
            <person name="Wang L."/>
            <person name="Liao Z."/>
            <person name="Chang Y."/>
            <person name="Mo W."/>
            <person name="Hu G."/>
            <person name="Li W."/>
            <person name="Zhao G."/>
            <person name="Zhu H."/>
            <person name="Hu X."/>
            <person name="Ji K."/>
            <person name="Xiang X."/>
            <person name="Song Q."/>
            <person name="Yuan D."/>
            <person name="Jin S."/>
            <person name="Zhang L."/>
        </authorList>
    </citation>
    <scope>NUCLEOTIDE SEQUENCE [LARGE SCALE GENOMIC DNA]</scope>
    <source>
        <strain evidence="1">SQ_2022a</strain>
    </source>
</reference>
<keyword evidence="1" id="KW-0436">Ligase</keyword>
<proteinExistence type="predicted"/>